<sequence length="138" mass="15047">MISRPPAPAAARRAPPAAGRLQRLHRYDSVSCIILSGLPSPKTEKHFLRAAGASAQCPSGREPRAAWRAAPGRYMSRLHRLAEGAVRATSPLQSRAFGPVTIIIEAVRMSEANDGVSSKRRSERLNCRGLKLRNSFVH</sequence>
<organism evidence="1 2">
    <name type="scientific">Eumeta variegata</name>
    <name type="common">Bagworm moth</name>
    <name type="synonym">Eumeta japonica</name>
    <dbReference type="NCBI Taxonomy" id="151549"/>
    <lineage>
        <taxon>Eukaryota</taxon>
        <taxon>Metazoa</taxon>
        <taxon>Ecdysozoa</taxon>
        <taxon>Arthropoda</taxon>
        <taxon>Hexapoda</taxon>
        <taxon>Insecta</taxon>
        <taxon>Pterygota</taxon>
        <taxon>Neoptera</taxon>
        <taxon>Endopterygota</taxon>
        <taxon>Lepidoptera</taxon>
        <taxon>Glossata</taxon>
        <taxon>Ditrysia</taxon>
        <taxon>Tineoidea</taxon>
        <taxon>Psychidae</taxon>
        <taxon>Oiketicinae</taxon>
        <taxon>Eumeta</taxon>
    </lineage>
</organism>
<evidence type="ECO:0000313" key="2">
    <source>
        <dbReference type="Proteomes" id="UP000299102"/>
    </source>
</evidence>
<dbReference type="EMBL" id="BGZK01000683">
    <property type="protein sequence ID" value="GBP56042.1"/>
    <property type="molecule type" value="Genomic_DNA"/>
</dbReference>
<dbReference type="AlphaFoldDB" id="A0A4C1WZA6"/>
<reference evidence="1 2" key="1">
    <citation type="journal article" date="2019" name="Commun. Biol.">
        <title>The bagworm genome reveals a unique fibroin gene that provides high tensile strength.</title>
        <authorList>
            <person name="Kono N."/>
            <person name="Nakamura H."/>
            <person name="Ohtoshi R."/>
            <person name="Tomita M."/>
            <person name="Numata K."/>
            <person name="Arakawa K."/>
        </authorList>
    </citation>
    <scope>NUCLEOTIDE SEQUENCE [LARGE SCALE GENOMIC DNA]</scope>
</reference>
<evidence type="ECO:0000313" key="1">
    <source>
        <dbReference type="EMBL" id="GBP56042.1"/>
    </source>
</evidence>
<dbReference type="Proteomes" id="UP000299102">
    <property type="component" value="Unassembled WGS sequence"/>
</dbReference>
<protein>
    <submittedName>
        <fullName evidence="1">Uncharacterized protein</fullName>
    </submittedName>
</protein>
<comment type="caution">
    <text evidence="1">The sequence shown here is derived from an EMBL/GenBank/DDBJ whole genome shotgun (WGS) entry which is preliminary data.</text>
</comment>
<name>A0A4C1WZA6_EUMVA</name>
<accession>A0A4C1WZA6</accession>
<gene>
    <name evidence="1" type="ORF">EVAR_97464_1</name>
</gene>
<proteinExistence type="predicted"/>
<keyword evidence="2" id="KW-1185">Reference proteome</keyword>